<dbReference type="InterPro" id="IPR050347">
    <property type="entry name" value="Bact_Beta-galactosidase"/>
</dbReference>
<keyword evidence="6" id="KW-0732">Signal</keyword>
<dbReference type="GO" id="GO:0005990">
    <property type="term" value="P:lactose catabolic process"/>
    <property type="evidence" value="ECO:0007669"/>
    <property type="project" value="TreeGrafter"/>
</dbReference>
<feature type="domain" description="Glycoside hydrolase family 2 catalytic" evidence="8">
    <location>
        <begin position="305"/>
        <end position="428"/>
    </location>
</feature>
<evidence type="ECO:0000256" key="6">
    <source>
        <dbReference type="SAM" id="SignalP"/>
    </source>
</evidence>
<organism evidence="10 11">
    <name type="scientific">Alistipes communis</name>
    <dbReference type="NCBI Taxonomy" id="2585118"/>
    <lineage>
        <taxon>Bacteria</taxon>
        <taxon>Pseudomonadati</taxon>
        <taxon>Bacteroidota</taxon>
        <taxon>Bacteroidia</taxon>
        <taxon>Bacteroidales</taxon>
        <taxon>Rikenellaceae</taxon>
        <taxon>Alistipes</taxon>
    </lineage>
</organism>
<keyword evidence="5" id="KW-0326">Glycosidase</keyword>
<dbReference type="InterPro" id="IPR006104">
    <property type="entry name" value="Glyco_hydro_2_N"/>
</dbReference>
<dbReference type="SUPFAM" id="SSF49785">
    <property type="entry name" value="Galactose-binding domain-like"/>
    <property type="match status" value="1"/>
</dbReference>
<dbReference type="GeneID" id="78342684"/>
<dbReference type="InterPro" id="IPR006103">
    <property type="entry name" value="Glyco_hydro_2_cat"/>
</dbReference>
<protein>
    <recommendedName>
        <fullName evidence="3">beta-galactosidase</fullName>
        <ecNumber evidence="3">3.2.1.23</ecNumber>
    </recommendedName>
</protein>
<reference evidence="11" key="1">
    <citation type="submission" date="2019-06" db="EMBL/GenBank/DDBJ databases">
        <title>Alistipes onderdonkii subsp. vulgaris subsp. nov., Alistipes dispar sp. nov. and Alistipes communis sp. nov., isolated from human faeces, and creation of Alistipes onderdonkii subsp. onderdonkii subsp. nov.</title>
        <authorList>
            <person name="Sakamoto M."/>
            <person name="Ikeyama N."/>
            <person name="Ogata Y."/>
            <person name="Suda W."/>
            <person name="Iino T."/>
            <person name="Hattori M."/>
            <person name="Ohkuma M."/>
        </authorList>
    </citation>
    <scope>NUCLEOTIDE SEQUENCE [LARGE SCALE GENOMIC DNA]</scope>
    <source>
        <strain evidence="11">5CBH24</strain>
    </source>
</reference>
<dbReference type="GO" id="GO:0004565">
    <property type="term" value="F:beta-galactosidase activity"/>
    <property type="evidence" value="ECO:0007669"/>
    <property type="project" value="UniProtKB-EC"/>
</dbReference>
<dbReference type="RefSeq" id="WP_141413041.1">
    <property type="nucleotide sequence ID" value="NZ_AP019735.1"/>
</dbReference>
<dbReference type="OrthoDB" id="1002534at2"/>
<feature type="chain" id="PRO_5021418802" description="beta-galactosidase" evidence="6">
    <location>
        <begin position="19"/>
        <end position="439"/>
    </location>
</feature>
<dbReference type="Gene3D" id="2.60.120.260">
    <property type="entry name" value="Galactose-binding domain-like"/>
    <property type="match status" value="1"/>
</dbReference>
<evidence type="ECO:0000256" key="5">
    <source>
        <dbReference type="ARBA" id="ARBA00023295"/>
    </source>
</evidence>
<sequence length="439" mass="48941">MRYIPLVTALFSTLGAAAQSYDSPATVAIDRDAPRSEIVAYSTLSDALTFDRAASRYLRPVADWQEERNESGRLLTGEFTMPFAWIDRELFLHVASAGSSYEVTVNGKRAGYVQDGATPADFDITRLATEGKNRVTVTLFAPAVADALQRNPEANPALGECYVMAQPKMRVRDVVVDAALADDGNNGVLGLGIVMKTHSLNPKTTRVYYELIAPDSTKVLDGYKDLTLDMRREDTVRIMQVVPRSQMWSAGQPNLYTLIVKTRFEGRINEYVPVKVGFRTVAADKGRLLVNGEPAELRVKEFEAEPQSGELDTLRKLGYNTLRLPAGRLSRELLNRCDSLGFYVVDQLPIDTSRAGLSRKEGGNPSNDPQWLDAYLDRTQQHYHAVKRHPSIVAFSLARESANGINLYESYLRLKELEPDRPVIYTESGGEWNSDRLDL</sequence>
<dbReference type="Proteomes" id="UP000318946">
    <property type="component" value="Chromosome"/>
</dbReference>
<feature type="signal peptide" evidence="6">
    <location>
        <begin position="1"/>
        <end position="18"/>
    </location>
</feature>
<evidence type="ECO:0000313" key="11">
    <source>
        <dbReference type="Proteomes" id="UP000318946"/>
    </source>
</evidence>
<dbReference type="InterPro" id="IPR006102">
    <property type="entry name" value="Ig-like_GH2"/>
</dbReference>
<dbReference type="Pfam" id="PF02836">
    <property type="entry name" value="Glyco_hydro_2_C"/>
    <property type="match status" value="1"/>
</dbReference>
<evidence type="ECO:0000256" key="4">
    <source>
        <dbReference type="ARBA" id="ARBA00022801"/>
    </source>
</evidence>
<dbReference type="Gene3D" id="3.20.20.80">
    <property type="entry name" value="Glycosidases"/>
    <property type="match status" value="1"/>
</dbReference>
<comment type="catalytic activity">
    <reaction evidence="1">
        <text>Hydrolysis of terminal non-reducing beta-D-galactose residues in beta-D-galactosides.</text>
        <dbReference type="EC" id="3.2.1.23"/>
    </reaction>
</comment>
<dbReference type="Gene3D" id="2.60.40.10">
    <property type="entry name" value="Immunoglobulins"/>
    <property type="match status" value="1"/>
</dbReference>
<dbReference type="KEGG" id="acou:A5CBH24_19660"/>
<dbReference type="SUPFAM" id="SSF49303">
    <property type="entry name" value="beta-Galactosidase/glucuronidase domain"/>
    <property type="match status" value="1"/>
</dbReference>
<dbReference type="Pfam" id="PF02837">
    <property type="entry name" value="Glyco_hydro_2_N"/>
    <property type="match status" value="1"/>
</dbReference>
<feature type="domain" description="Glycoside hydrolase family 2 immunoglobulin-like beta-sandwich" evidence="7">
    <location>
        <begin position="170"/>
        <end position="279"/>
    </location>
</feature>
<evidence type="ECO:0000256" key="3">
    <source>
        <dbReference type="ARBA" id="ARBA00012756"/>
    </source>
</evidence>
<gene>
    <name evidence="10" type="ORF">A5CBH24_19660</name>
</gene>
<keyword evidence="4" id="KW-0378">Hydrolase</keyword>
<dbReference type="InterPro" id="IPR008979">
    <property type="entry name" value="Galactose-bd-like_sf"/>
</dbReference>
<evidence type="ECO:0000313" key="10">
    <source>
        <dbReference type="EMBL" id="BBL04653.1"/>
    </source>
</evidence>
<dbReference type="GO" id="GO:0009341">
    <property type="term" value="C:beta-galactosidase complex"/>
    <property type="evidence" value="ECO:0007669"/>
    <property type="project" value="TreeGrafter"/>
</dbReference>
<evidence type="ECO:0000256" key="2">
    <source>
        <dbReference type="ARBA" id="ARBA00007401"/>
    </source>
</evidence>
<dbReference type="SUPFAM" id="SSF51445">
    <property type="entry name" value="(Trans)glycosidases"/>
    <property type="match status" value="1"/>
</dbReference>
<evidence type="ECO:0000259" key="9">
    <source>
        <dbReference type="Pfam" id="PF02837"/>
    </source>
</evidence>
<dbReference type="Pfam" id="PF00703">
    <property type="entry name" value="Glyco_hydro_2"/>
    <property type="match status" value="1"/>
</dbReference>
<dbReference type="AlphaFoldDB" id="A0A4Y1WU76"/>
<proteinExistence type="inferred from homology"/>
<dbReference type="InterPro" id="IPR013783">
    <property type="entry name" value="Ig-like_fold"/>
</dbReference>
<keyword evidence="11" id="KW-1185">Reference proteome</keyword>
<dbReference type="InterPro" id="IPR036156">
    <property type="entry name" value="Beta-gal/glucu_dom_sf"/>
</dbReference>
<comment type="similarity">
    <text evidence="2">Belongs to the glycosyl hydrolase 2 family.</text>
</comment>
<dbReference type="InterPro" id="IPR017853">
    <property type="entry name" value="GH"/>
</dbReference>
<dbReference type="EMBL" id="AP019735">
    <property type="protein sequence ID" value="BBL04653.1"/>
    <property type="molecule type" value="Genomic_DNA"/>
</dbReference>
<evidence type="ECO:0000259" key="8">
    <source>
        <dbReference type="Pfam" id="PF02836"/>
    </source>
</evidence>
<evidence type="ECO:0000256" key="1">
    <source>
        <dbReference type="ARBA" id="ARBA00001412"/>
    </source>
</evidence>
<evidence type="ECO:0000259" key="7">
    <source>
        <dbReference type="Pfam" id="PF00703"/>
    </source>
</evidence>
<dbReference type="PANTHER" id="PTHR46323">
    <property type="entry name" value="BETA-GALACTOSIDASE"/>
    <property type="match status" value="1"/>
</dbReference>
<name>A0A4Y1WU76_9BACT</name>
<feature type="domain" description="Glycosyl hydrolases family 2 sugar binding" evidence="9">
    <location>
        <begin position="73"/>
        <end position="140"/>
    </location>
</feature>
<dbReference type="PANTHER" id="PTHR46323:SF2">
    <property type="entry name" value="BETA-GALACTOSIDASE"/>
    <property type="match status" value="1"/>
</dbReference>
<accession>A0A4Y1WU76</accession>
<dbReference type="EC" id="3.2.1.23" evidence="3"/>